<comment type="caution">
    <text evidence="1">The sequence shown here is derived from an EMBL/GenBank/DDBJ whole genome shotgun (WGS) entry which is preliminary data.</text>
</comment>
<accession>A0ABQ4TJP2</accession>
<organism evidence="1 2">
    <name type="scientific">Methylobacterium thuringiense</name>
    <dbReference type="NCBI Taxonomy" id="1003091"/>
    <lineage>
        <taxon>Bacteria</taxon>
        <taxon>Pseudomonadati</taxon>
        <taxon>Pseudomonadota</taxon>
        <taxon>Alphaproteobacteria</taxon>
        <taxon>Hyphomicrobiales</taxon>
        <taxon>Methylobacteriaceae</taxon>
        <taxon>Methylobacterium</taxon>
    </lineage>
</organism>
<gene>
    <name evidence="1" type="ORF">EKPJFOCH_1234</name>
</gene>
<reference evidence="1" key="2">
    <citation type="submission" date="2021-08" db="EMBL/GenBank/DDBJ databases">
        <authorList>
            <person name="Tani A."/>
            <person name="Ola A."/>
            <person name="Ogura Y."/>
            <person name="Katsura K."/>
            <person name="Hayashi T."/>
        </authorList>
    </citation>
    <scope>NUCLEOTIDE SEQUENCE</scope>
    <source>
        <strain evidence="1">DSM 23674</strain>
    </source>
</reference>
<sequence length="145" mass="16370">MTLPRPEPGLVIRYAYPWLSEHRAGCEEGVKDRPCAIVLTVADEADVTRCLVVPVTHSAPSTSTEALELPPEAKRHLGLDSERSWVILSECNDFVWPGPDLRRAGTQCDASIAYGFLPPRFFAELRRRFVALARERRNLRVIRTD</sequence>
<reference evidence="1" key="1">
    <citation type="journal article" date="2021" name="Front. Microbiol.">
        <title>Comprehensive Comparative Genomics and Phenotyping of Methylobacterium Species.</title>
        <authorList>
            <person name="Alessa O."/>
            <person name="Ogura Y."/>
            <person name="Fujitani Y."/>
            <person name="Takami H."/>
            <person name="Hayashi T."/>
            <person name="Sahin N."/>
            <person name="Tani A."/>
        </authorList>
    </citation>
    <scope>NUCLEOTIDE SEQUENCE</scope>
    <source>
        <strain evidence="1">DSM 23674</strain>
    </source>
</reference>
<proteinExistence type="predicted"/>
<dbReference type="RefSeq" id="WP_147813149.1">
    <property type="nucleotide sequence ID" value="NZ_BPRA01000005.1"/>
</dbReference>
<dbReference type="Proteomes" id="UP001055101">
    <property type="component" value="Unassembled WGS sequence"/>
</dbReference>
<protein>
    <recommendedName>
        <fullName evidence="3">Growth inhibitor PemK</fullName>
    </recommendedName>
</protein>
<name>A0ABQ4TJP2_9HYPH</name>
<evidence type="ECO:0008006" key="3">
    <source>
        <dbReference type="Google" id="ProtNLM"/>
    </source>
</evidence>
<keyword evidence="2" id="KW-1185">Reference proteome</keyword>
<evidence type="ECO:0000313" key="1">
    <source>
        <dbReference type="EMBL" id="GJE54752.1"/>
    </source>
</evidence>
<dbReference type="EMBL" id="BPRA01000005">
    <property type="protein sequence ID" value="GJE54752.1"/>
    <property type="molecule type" value="Genomic_DNA"/>
</dbReference>
<evidence type="ECO:0000313" key="2">
    <source>
        <dbReference type="Proteomes" id="UP001055101"/>
    </source>
</evidence>